<keyword evidence="2" id="KW-1185">Reference proteome</keyword>
<accession>A0A1H2PU83</accession>
<gene>
    <name evidence="1" type="ORF">SAMN05216551_11354</name>
</gene>
<name>A0A1H2PU83_9BURK</name>
<evidence type="ECO:0000313" key="2">
    <source>
        <dbReference type="Proteomes" id="UP000243719"/>
    </source>
</evidence>
<protein>
    <submittedName>
        <fullName evidence="1">Uncharacterized protein</fullName>
    </submittedName>
</protein>
<organism evidence="1 2">
    <name type="scientific">Chitinasiproducens palmae</name>
    <dbReference type="NCBI Taxonomy" id="1770053"/>
    <lineage>
        <taxon>Bacteria</taxon>
        <taxon>Pseudomonadati</taxon>
        <taxon>Pseudomonadota</taxon>
        <taxon>Betaproteobacteria</taxon>
        <taxon>Burkholderiales</taxon>
        <taxon>Burkholderiaceae</taxon>
        <taxon>Chitinasiproducens</taxon>
    </lineage>
</organism>
<dbReference type="EMBL" id="FNLO01000013">
    <property type="protein sequence ID" value="SDV50733.1"/>
    <property type="molecule type" value="Genomic_DNA"/>
</dbReference>
<dbReference type="AlphaFoldDB" id="A0A1H2PU83"/>
<evidence type="ECO:0000313" key="1">
    <source>
        <dbReference type="EMBL" id="SDV50733.1"/>
    </source>
</evidence>
<dbReference type="STRING" id="1770053.SAMN05216551_11354"/>
<dbReference type="RefSeq" id="WP_170845228.1">
    <property type="nucleotide sequence ID" value="NZ_FNLO01000013.1"/>
</dbReference>
<dbReference type="Proteomes" id="UP000243719">
    <property type="component" value="Unassembled WGS sequence"/>
</dbReference>
<proteinExistence type="predicted"/>
<reference evidence="2" key="1">
    <citation type="submission" date="2016-09" db="EMBL/GenBank/DDBJ databases">
        <authorList>
            <person name="Varghese N."/>
            <person name="Submissions S."/>
        </authorList>
    </citation>
    <scope>NUCLEOTIDE SEQUENCE [LARGE SCALE GENOMIC DNA]</scope>
    <source>
        <strain evidence="2">JS23</strain>
    </source>
</reference>
<sequence>MPQLPARIGSNPARPILIVPTVPIVPTLPNVLNVQSRAEVARRAPLCAAFR</sequence>